<dbReference type="Proteomes" id="UP000565441">
    <property type="component" value="Unassembled WGS sequence"/>
</dbReference>
<organism evidence="2 3">
    <name type="scientific">Tricholomella constricta</name>
    <dbReference type="NCBI Taxonomy" id="117010"/>
    <lineage>
        <taxon>Eukaryota</taxon>
        <taxon>Fungi</taxon>
        <taxon>Dikarya</taxon>
        <taxon>Basidiomycota</taxon>
        <taxon>Agaricomycotina</taxon>
        <taxon>Agaricomycetes</taxon>
        <taxon>Agaricomycetidae</taxon>
        <taxon>Agaricales</taxon>
        <taxon>Tricholomatineae</taxon>
        <taxon>Lyophyllaceae</taxon>
        <taxon>Tricholomella</taxon>
    </lineage>
</organism>
<keyword evidence="3" id="KW-1185">Reference proteome</keyword>
<dbReference type="OrthoDB" id="3349377at2759"/>
<dbReference type="AlphaFoldDB" id="A0A8H5HF81"/>
<reference evidence="2 3" key="1">
    <citation type="journal article" date="2020" name="ISME J.">
        <title>Uncovering the hidden diversity of litter-decomposition mechanisms in mushroom-forming fungi.</title>
        <authorList>
            <person name="Floudas D."/>
            <person name="Bentzer J."/>
            <person name="Ahren D."/>
            <person name="Johansson T."/>
            <person name="Persson P."/>
            <person name="Tunlid A."/>
        </authorList>
    </citation>
    <scope>NUCLEOTIDE SEQUENCE [LARGE SCALE GENOMIC DNA]</scope>
    <source>
        <strain evidence="2 3">CBS 661.87</strain>
    </source>
</reference>
<accession>A0A8H5HF81</accession>
<keyword evidence="1" id="KW-0472">Membrane</keyword>
<protein>
    <submittedName>
        <fullName evidence="2">Uncharacterized protein</fullName>
    </submittedName>
</protein>
<name>A0A8H5HF81_9AGAR</name>
<feature type="transmembrane region" description="Helical" evidence="1">
    <location>
        <begin position="103"/>
        <end position="123"/>
    </location>
</feature>
<evidence type="ECO:0000313" key="2">
    <source>
        <dbReference type="EMBL" id="KAF5382456.1"/>
    </source>
</evidence>
<feature type="transmembrane region" description="Helical" evidence="1">
    <location>
        <begin position="147"/>
        <end position="166"/>
    </location>
</feature>
<feature type="transmembrane region" description="Helical" evidence="1">
    <location>
        <begin position="178"/>
        <end position="198"/>
    </location>
</feature>
<gene>
    <name evidence="2" type="ORF">D9615_003000</name>
</gene>
<keyword evidence="1" id="KW-0812">Transmembrane</keyword>
<keyword evidence="1" id="KW-1133">Transmembrane helix</keyword>
<evidence type="ECO:0000313" key="3">
    <source>
        <dbReference type="Proteomes" id="UP000565441"/>
    </source>
</evidence>
<sequence length="243" mass="27072">MASAQLPSCSTSSSCTRFFHWQNFGAAQQVLLTHMILQLRLYAMYGSTRKMLIFFVALTSCEIVVLGVLGALGLQDPLRVTTNEPFPGVLVCANGEPQHGQRWVAYFYTVVILVEGTMLILALRKAWIHRPSVGGSTLMMQLTRDSAIYFLIIFGIYLANLIIWVNNRITLNELGVPFSFAFSSIFANRLLIGVRIAYYGSSTHTADDLETFPMRFTSAIPAGASQEAQERIELRTFNEQIGT</sequence>
<evidence type="ECO:0000256" key="1">
    <source>
        <dbReference type="SAM" id="Phobius"/>
    </source>
</evidence>
<dbReference type="EMBL" id="JAACJP010000008">
    <property type="protein sequence ID" value="KAF5382456.1"/>
    <property type="molecule type" value="Genomic_DNA"/>
</dbReference>
<feature type="transmembrane region" description="Helical" evidence="1">
    <location>
        <begin position="52"/>
        <end position="74"/>
    </location>
</feature>
<comment type="caution">
    <text evidence="2">The sequence shown here is derived from an EMBL/GenBank/DDBJ whole genome shotgun (WGS) entry which is preliminary data.</text>
</comment>
<proteinExistence type="predicted"/>